<evidence type="ECO:0008006" key="4">
    <source>
        <dbReference type="Google" id="ProtNLM"/>
    </source>
</evidence>
<dbReference type="Pfam" id="PF10944">
    <property type="entry name" value="DUF2630"/>
    <property type="match status" value="1"/>
</dbReference>
<dbReference type="InterPro" id="IPR020311">
    <property type="entry name" value="Uncharacterised_Rv0898c"/>
</dbReference>
<evidence type="ECO:0000256" key="1">
    <source>
        <dbReference type="SAM" id="MobiDB-lite"/>
    </source>
</evidence>
<name>A9WM78_RENSM</name>
<dbReference type="STRING" id="288705.RSal33209_0460"/>
<proteinExistence type="predicted"/>
<gene>
    <name evidence="2" type="ordered locus">RSal33209_0460</name>
</gene>
<dbReference type="Proteomes" id="UP000002007">
    <property type="component" value="Chromosome"/>
</dbReference>
<dbReference type="KEGG" id="rsa:RSal33209_0460"/>
<organism evidence="2 3">
    <name type="scientific">Renibacterium salmoninarum (strain ATCC 33209 / DSM 20767 / JCM 11484 / NBRC 15589 / NCIMB 2235)</name>
    <dbReference type="NCBI Taxonomy" id="288705"/>
    <lineage>
        <taxon>Bacteria</taxon>
        <taxon>Bacillati</taxon>
        <taxon>Actinomycetota</taxon>
        <taxon>Actinomycetes</taxon>
        <taxon>Micrococcales</taxon>
        <taxon>Micrococcaceae</taxon>
        <taxon>Renibacterium</taxon>
    </lineage>
</organism>
<accession>A9WM78</accession>
<protein>
    <recommendedName>
        <fullName evidence="4">DUF2630 family protein</fullName>
    </recommendedName>
</protein>
<dbReference type="eggNOG" id="ENOG5032YIY">
    <property type="taxonomic scope" value="Bacteria"/>
</dbReference>
<sequence>MNSQEIHEHISTLVEREQELRRVAPSEGESTERASELKSIEVQLDQCWDLLRQRRARIDAGENPNEASLRSVSGVEGYRQ</sequence>
<dbReference type="EMBL" id="CP000910">
    <property type="protein sequence ID" value="ABY22210.1"/>
    <property type="molecule type" value="Genomic_DNA"/>
</dbReference>
<dbReference type="AlphaFoldDB" id="A9WM78"/>
<evidence type="ECO:0000313" key="2">
    <source>
        <dbReference type="EMBL" id="ABY22210.1"/>
    </source>
</evidence>
<reference evidence="3" key="1">
    <citation type="journal article" date="2008" name="J. Bacteriol.">
        <title>Genome sequence of the fish pathogen Renibacterium salmoninarum suggests reductive evolution away from an environmental Arthrobacter ancestor.</title>
        <authorList>
            <person name="Wiens G.D."/>
            <person name="Rockey D.D."/>
            <person name="Wu Z."/>
            <person name="Chang J."/>
            <person name="Levy R."/>
            <person name="Crane S."/>
            <person name="Chen D.S."/>
            <person name="Capri G.R."/>
            <person name="Burnett J.R."/>
            <person name="Sudheesh P.S."/>
            <person name="Schipma M.J."/>
            <person name="Burd H."/>
            <person name="Bhattacharyya A."/>
            <person name="Rhodes L.D."/>
            <person name="Kaul R."/>
            <person name="Strom M.S."/>
        </authorList>
    </citation>
    <scope>NUCLEOTIDE SEQUENCE [LARGE SCALE GENOMIC DNA]</scope>
    <source>
        <strain evidence="3">ATCC 33209 / DSM 20767 / JCM 11484 / NBRC 15589 / NCIMB 2235</strain>
    </source>
</reference>
<feature type="region of interest" description="Disordered" evidence="1">
    <location>
        <begin position="17"/>
        <end position="36"/>
    </location>
</feature>
<feature type="region of interest" description="Disordered" evidence="1">
    <location>
        <begin position="59"/>
        <end position="80"/>
    </location>
</feature>
<keyword evidence="3" id="KW-1185">Reference proteome</keyword>
<dbReference type="HOGENOM" id="CLU_175454_0_0_11"/>
<dbReference type="RefSeq" id="WP_012243914.1">
    <property type="nucleotide sequence ID" value="NC_010168.1"/>
</dbReference>
<evidence type="ECO:0000313" key="3">
    <source>
        <dbReference type="Proteomes" id="UP000002007"/>
    </source>
</evidence>